<dbReference type="PATRIC" id="fig|1280946.3.peg.2364"/>
<dbReference type="RefSeq" id="WP_034797126.1">
    <property type="nucleotide sequence ID" value="NZ_AWFF01000045.1"/>
</dbReference>
<evidence type="ECO:0000313" key="3">
    <source>
        <dbReference type="Proteomes" id="UP000027037"/>
    </source>
</evidence>
<accession>A0A062UCC1</accession>
<dbReference type="Gene3D" id="3.40.50.1820">
    <property type="entry name" value="alpha/beta hydrolase"/>
    <property type="match status" value="1"/>
</dbReference>
<dbReference type="InterPro" id="IPR029058">
    <property type="entry name" value="AB_hydrolase_fold"/>
</dbReference>
<protein>
    <recommendedName>
        <fullName evidence="4">AB hydrolase-1 domain-containing protein</fullName>
    </recommendedName>
</protein>
<proteinExistence type="predicted"/>
<organism evidence="2 3">
    <name type="scientific">Hyphomonas beringensis</name>
    <dbReference type="NCBI Taxonomy" id="1280946"/>
    <lineage>
        <taxon>Bacteria</taxon>
        <taxon>Pseudomonadati</taxon>
        <taxon>Pseudomonadota</taxon>
        <taxon>Alphaproteobacteria</taxon>
        <taxon>Hyphomonadales</taxon>
        <taxon>Hyphomonadaceae</taxon>
        <taxon>Hyphomonas</taxon>
    </lineage>
</organism>
<dbReference type="SUPFAM" id="SSF53474">
    <property type="entry name" value="alpha/beta-Hydrolases"/>
    <property type="match status" value="1"/>
</dbReference>
<gene>
    <name evidence="2" type="ORF">HY29_15985</name>
</gene>
<dbReference type="AlphaFoldDB" id="A0A062UCC1"/>
<dbReference type="STRING" id="1280946.HY29_15985"/>
<evidence type="ECO:0000313" key="2">
    <source>
        <dbReference type="EMBL" id="KCZ53770.1"/>
    </source>
</evidence>
<evidence type="ECO:0008006" key="4">
    <source>
        <dbReference type="Google" id="ProtNLM"/>
    </source>
</evidence>
<keyword evidence="3" id="KW-1185">Reference proteome</keyword>
<comment type="caution">
    <text evidence="2">The sequence shown here is derived from an EMBL/GenBank/DDBJ whole genome shotgun (WGS) entry which is preliminary data.</text>
</comment>
<evidence type="ECO:0000256" key="1">
    <source>
        <dbReference type="SAM" id="MobiDB-lite"/>
    </source>
</evidence>
<name>A0A062UCC1_9PROT</name>
<dbReference type="EMBL" id="AWFF01000045">
    <property type="protein sequence ID" value="KCZ53770.1"/>
    <property type="molecule type" value="Genomic_DNA"/>
</dbReference>
<dbReference type="OrthoDB" id="7618091at2"/>
<sequence length="210" mass="23091">MAWATAIQNSAVTEIYIGGAADTRTRLVAAFAEARAAKLAHSHREAHYFPHYAPRRARHLALRHIEAGRQIVLIGHSWGGDTALRVLKGLAPERVPLLVCVDPVPKSRLNPPPRPRNADHILFIDARPTRPNQSDKVKDFGQMFCGTLHKRLDCAHTSIIANLNHFAFSQMMVTSAEDGLSALDRINQVGQVSRRHQGASPSWATPGPAK</sequence>
<reference evidence="2 3" key="1">
    <citation type="journal article" date="2014" name="Antonie Van Leeuwenhoek">
        <title>Hyphomonas beringensis sp. nov. and Hyphomonas chukchiensis sp. nov., isolated from surface seawater of the Bering Sea and Chukchi Sea.</title>
        <authorList>
            <person name="Li C."/>
            <person name="Lai Q."/>
            <person name="Li G."/>
            <person name="Dong C."/>
            <person name="Wang J."/>
            <person name="Liao Y."/>
            <person name="Shao Z."/>
        </authorList>
    </citation>
    <scope>NUCLEOTIDE SEQUENCE [LARGE SCALE GENOMIC DNA]</scope>
    <source>
        <strain evidence="2 3">25B14_1</strain>
    </source>
</reference>
<dbReference type="Proteomes" id="UP000027037">
    <property type="component" value="Unassembled WGS sequence"/>
</dbReference>
<feature type="region of interest" description="Disordered" evidence="1">
    <location>
        <begin position="191"/>
        <end position="210"/>
    </location>
</feature>